<evidence type="ECO:0000256" key="1">
    <source>
        <dbReference type="PROSITE-ProRule" id="PRU00169"/>
    </source>
</evidence>
<dbReference type="Pfam" id="PF00072">
    <property type="entry name" value="Response_reg"/>
    <property type="match status" value="1"/>
</dbReference>
<feature type="modified residue" description="4-aspartylphosphate" evidence="1">
    <location>
        <position position="55"/>
    </location>
</feature>
<feature type="domain" description="Response regulatory" evidence="2">
    <location>
        <begin position="4"/>
        <end position="116"/>
    </location>
</feature>
<dbReference type="Pfam" id="PF04397">
    <property type="entry name" value="LytTR"/>
    <property type="match status" value="1"/>
</dbReference>
<evidence type="ECO:0000259" key="2">
    <source>
        <dbReference type="PROSITE" id="PS50110"/>
    </source>
</evidence>
<dbReference type="InterPro" id="IPR001789">
    <property type="entry name" value="Sig_transdc_resp-reg_receiver"/>
</dbReference>
<dbReference type="InterPro" id="IPR007492">
    <property type="entry name" value="LytTR_DNA-bd_dom"/>
</dbReference>
<evidence type="ECO:0000313" key="5">
    <source>
        <dbReference type="Proteomes" id="UP000249547"/>
    </source>
</evidence>
<name>A0A327QCQ4_9BACT</name>
<dbReference type="AlphaFoldDB" id="A0A327QCQ4"/>
<dbReference type="GO" id="GO:0000156">
    <property type="term" value="F:phosphorelay response regulator activity"/>
    <property type="evidence" value="ECO:0007669"/>
    <property type="project" value="InterPro"/>
</dbReference>
<keyword evidence="1" id="KW-0597">Phosphoprotein</keyword>
<evidence type="ECO:0000313" key="4">
    <source>
        <dbReference type="EMBL" id="RAJ02339.1"/>
    </source>
</evidence>
<dbReference type="PROSITE" id="PS50110">
    <property type="entry name" value="RESPONSE_REGULATORY"/>
    <property type="match status" value="1"/>
</dbReference>
<dbReference type="RefSeq" id="WP_211324832.1">
    <property type="nucleotide sequence ID" value="NZ_QLLL01000006.1"/>
</dbReference>
<evidence type="ECO:0000259" key="3">
    <source>
        <dbReference type="PROSITE" id="PS50930"/>
    </source>
</evidence>
<dbReference type="PROSITE" id="PS50930">
    <property type="entry name" value="HTH_LYTTR"/>
    <property type="match status" value="1"/>
</dbReference>
<dbReference type="Gene3D" id="2.40.50.1020">
    <property type="entry name" value="LytTr DNA-binding domain"/>
    <property type="match status" value="1"/>
</dbReference>
<keyword evidence="5" id="KW-1185">Reference proteome</keyword>
<proteinExistence type="predicted"/>
<dbReference type="GO" id="GO:0003677">
    <property type="term" value="F:DNA binding"/>
    <property type="evidence" value="ECO:0007669"/>
    <property type="project" value="InterPro"/>
</dbReference>
<accession>A0A327QCQ4</accession>
<dbReference type="Proteomes" id="UP000249547">
    <property type="component" value="Unassembled WGS sequence"/>
</dbReference>
<comment type="caution">
    <text evidence="4">The sequence shown here is derived from an EMBL/GenBank/DDBJ whole genome shotgun (WGS) entry which is preliminary data.</text>
</comment>
<dbReference type="SMART" id="SM00850">
    <property type="entry name" value="LytTR"/>
    <property type="match status" value="1"/>
</dbReference>
<dbReference type="EMBL" id="QLLL01000006">
    <property type="protein sequence ID" value="RAJ02339.1"/>
    <property type="molecule type" value="Genomic_DNA"/>
</dbReference>
<organism evidence="4 5">
    <name type="scientific">Chitinophaga skermanii</name>
    <dbReference type="NCBI Taxonomy" id="331697"/>
    <lineage>
        <taxon>Bacteria</taxon>
        <taxon>Pseudomonadati</taxon>
        <taxon>Bacteroidota</taxon>
        <taxon>Chitinophagia</taxon>
        <taxon>Chitinophagales</taxon>
        <taxon>Chitinophagaceae</taxon>
        <taxon>Chitinophaga</taxon>
    </lineage>
</organism>
<dbReference type="SMART" id="SM00448">
    <property type="entry name" value="REC"/>
    <property type="match status" value="1"/>
</dbReference>
<sequence length="250" mass="28889">MRMKVYILEDEVRILQHLLQVVEQISYVQVVGNSPAVAKAAKEIPTLKPDLILADIRLKDGDSFQLFEEIGHEDLQVIFLTAYDQYAIQALNMGAFGYLLKPICEVTLASMLDKCYHHKKQDLFDRQQLEIARQSYLSQGIAGSRRIALKSVEYIEVVPVDDIVYCKSDKGYTTFYLKDGRDILVSKGLIEYESTLAPFGFLRCQQSYLVNFQYVKKYFREGYLQMQNDERIPVSSRKKEEVLKYLDNIA</sequence>
<protein>
    <submittedName>
        <fullName evidence="4">LytTR family two component transcriptional regulator</fullName>
    </submittedName>
</protein>
<dbReference type="InterPro" id="IPR046947">
    <property type="entry name" value="LytR-like"/>
</dbReference>
<dbReference type="SUPFAM" id="SSF52172">
    <property type="entry name" value="CheY-like"/>
    <property type="match status" value="1"/>
</dbReference>
<gene>
    <name evidence="4" type="ORF">LX64_03350</name>
</gene>
<dbReference type="PANTHER" id="PTHR37299:SF1">
    <property type="entry name" value="STAGE 0 SPORULATION PROTEIN A HOMOLOG"/>
    <property type="match status" value="1"/>
</dbReference>
<feature type="domain" description="HTH LytTR-type" evidence="3">
    <location>
        <begin position="147"/>
        <end position="248"/>
    </location>
</feature>
<dbReference type="PANTHER" id="PTHR37299">
    <property type="entry name" value="TRANSCRIPTIONAL REGULATOR-RELATED"/>
    <property type="match status" value="1"/>
</dbReference>
<reference evidence="4 5" key="1">
    <citation type="submission" date="2018-06" db="EMBL/GenBank/DDBJ databases">
        <title>Genomic Encyclopedia of Archaeal and Bacterial Type Strains, Phase II (KMG-II): from individual species to whole genera.</title>
        <authorList>
            <person name="Goeker M."/>
        </authorList>
    </citation>
    <scope>NUCLEOTIDE SEQUENCE [LARGE SCALE GENOMIC DNA]</scope>
    <source>
        <strain evidence="4 5">DSM 23857</strain>
    </source>
</reference>
<dbReference type="Gene3D" id="3.40.50.2300">
    <property type="match status" value="1"/>
</dbReference>
<dbReference type="InterPro" id="IPR011006">
    <property type="entry name" value="CheY-like_superfamily"/>
</dbReference>